<dbReference type="PANTHER" id="PTHR46270:SF2">
    <property type="entry name" value="TIR DOMAIN-CONTAINING PROTEIN"/>
    <property type="match status" value="1"/>
</dbReference>
<dbReference type="Proteomes" id="UP001209878">
    <property type="component" value="Unassembled WGS sequence"/>
</dbReference>
<name>A0AAD9NUT3_RIDPI</name>
<feature type="domain" description="TIR" evidence="1">
    <location>
        <begin position="30"/>
        <end position="149"/>
    </location>
</feature>
<sequence>MITRPVVCDTGAGEVPQVSRDSCDGDGKHIMLSYNWGSQKLMLRIRDRLKENNYKVWMDVDNMIGSPLSAMAKAVEESNIVIIAASKKYKDSANCEKEAKYAHECRCPIIPLIVERGFQLDGWLGMLVKTTMYVDFSQDTSFNDAMKILIKEIEGKLKELQKKYCINRTRDSRDVDCINWTRHSRDVDCINWTRDSRDVDYINWTRDSRGVDCFNWTTDSRDVDCIN</sequence>
<gene>
    <name evidence="2" type="ORF">NP493_303g01001</name>
</gene>
<evidence type="ECO:0000259" key="1">
    <source>
        <dbReference type="Pfam" id="PF13676"/>
    </source>
</evidence>
<dbReference type="Pfam" id="PF13676">
    <property type="entry name" value="TIR_2"/>
    <property type="match status" value="1"/>
</dbReference>
<dbReference type="Gene3D" id="3.40.50.10140">
    <property type="entry name" value="Toll/interleukin-1 receptor homology (TIR) domain"/>
    <property type="match status" value="1"/>
</dbReference>
<organism evidence="2 3">
    <name type="scientific">Ridgeia piscesae</name>
    <name type="common">Tubeworm</name>
    <dbReference type="NCBI Taxonomy" id="27915"/>
    <lineage>
        <taxon>Eukaryota</taxon>
        <taxon>Metazoa</taxon>
        <taxon>Spiralia</taxon>
        <taxon>Lophotrochozoa</taxon>
        <taxon>Annelida</taxon>
        <taxon>Polychaeta</taxon>
        <taxon>Sedentaria</taxon>
        <taxon>Canalipalpata</taxon>
        <taxon>Sabellida</taxon>
        <taxon>Siboglinidae</taxon>
        <taxon>Ridgeia</taxon>
    </lineage>
</organism>
<dbReference type="InterPro" id="IPR000157">
    <property type="entry name" value="TIR_dom"/>
</dbReference>
<dbReference type="AlphaFoldDB" id="A0AAD9NUT3"/>
<proteinExistence type="predicted"/>
<protein>
    <recommendedName>
        <fullName evidence="1">TIR domain-containing protein</fullName>
    </recommendedName>
</protein>
<dbReference type="GO" id="GO:0007165">
    <property type="term" value="P:signal transduction"/>
    <property type="evidence" value="ECO:0007669"/>
    <property type="project" value="InterPro"/>
</dbReference>
<evidence type="ECO:0000313" key="2">
    <source>
        <dbReference type="EMBL" id="KAK2183622.1"/>
    </source>
</evidence>
<dbReference type="EMBL" id="JAODUO010000303">
    <property type="protein sequence ID" value="KAK2183622.1"/>
    <property type="molecule type" value="Genomic_DNA"/>
</dbReference>
<dbReference type="InterPro" id="IPR035897">
    <property type="entry name" value="Toll_tir_struct_dom_sf"/>
</dbReference>
<dbReference type="SUPFAM" id="SSF52200">
    <property type="entry name" value="Toll/Interleukin receptor TIR domain"/>
    <property type="match status" value="1"/>
</dbReference>
<comment type="caution">
    <text evidence="2">The sequence shown here is derived from an EMBL/GenBank/DDBJ whole genome shotgun (WGS) entry which is preliminary data.</text>
</comment>
<keyword evidence="3" id="KW-1185">Reference proteome</keyword>
<accession>A0AAD9NUT3</accession>
<evidence type="ECO:0000313" key="3">
    <source>
        <dbReference type="Proteomes" id="UP001209878"/>
    </source>
</evidence>
<dbReference type="PANTHER" id="PTHR46270">
    <property type="entry name" value="ARMADILLO-TYPE FOLD-RELATED"/>
    <property type="match status" value="1"/>
</dbReference>
<reference evidence="2" key="1">
    <citation type="journal article" date="2023" name="Mol. Biol. Evol.">
        <title>Third-Generation Sequencing Reveals the Adaptive Role of the Epigenome in Three Deep-Sea Polychaetes.</title>
        <authorList>
            <person name="Perez M."/>
            <person name="Aroh O."/>
            <person name="Sun Y."/>
            <person name="Lan Y."/>
            <person name="Juniper S.K."/>
            <person name="Young C.R."/>
            <person name="Angers B."/>
            <person name="Qian P.Y."/>
        </authorList>
    </citation>
    <scope>NUCLEOTIDE SEQUENCE</scope>
    <source>
        <strain evidence="2">R07B-5</strain>
    </source>
</reference>